<organism evidence="2 3">
    <name type="scientific">Corynebacterium epidermidicanis</name>
    <dbReference type="NCBI Taxonomy" id="1050174"/>
    <lineage>
        <taxon>Bacteria</taxon>
        <taxon>Bacillati</taxon>
        <taxon>Actinomycetota</taxon>
        <taxon>Actinomycetes</taxon>
        <taxon>Mycobacteriales</taxon>
        <taxon>Corynebacteriaceae</taxon>
        <taxon>Corynebacterium</taxon>
    </lineage>
</organism>
<protein>
    <submittedName>
        <fullName evidence="2">Uncharacterized protein</fullName>
    </submittedName>
</protein>
<evidence type="ECO:0000256" key="1">
    <source>
        <dbReference type="SAM" id="Phobius"/>
    </source>
</evidence>
<keyword evidence="1" id="KW-0472">Membrane</keyword>
<dbReference type="PATRIC" id="fig|1050174.4.peg.1015"/>
<accession>A0A0G3GVI6</accession>
<keyword evidence="3" id="KW-1185">Reference proteome</keyword>
<dbReference type="OrthoDB" id="4422545at2"/>
<feature type="transmembrane region" description="Helical" evidence="1">
    <location>
        <begin position="277"/>
        <end position="302"/>
    </location>
</feature>
<evidence type="ECO:0000313" key="2">
    <source>
        <dbReference type="EMBL" id="AKK02872.1"/>
    </source>
</evidence>
<reference evidence="2 3" key="1">
    <citation type="submission" date="2015-05" db="EMBL/GenBank/DDBJ databases">
        <title>Complete genome sequence of Corynebacterium epidermidicanis DSM 45586, isolated from the skin of a dog suffering from pruritus.</title>
        <authorList>
            <person name="Ruckert C."/>
            <person name="Albersmeier A."/>
            <person name="Winkler A."/>
            <person name="Tauch A."/>
        </authorList>
    </citation>
    <scope>NUCLEOTIDE SEQUENCE [LARGE SCALE GENOMIC DNA]</scope>
    <source>
        <strain evidence="2 3">DSM 45586</strain>
    </source>
</reference>
<name>A0A0G3GVI6_9CORY</name>
<feature type="transmembrane region" description="Helical" evidence="1">
    <location>
        <begin position="372"/>
        <end position="394"/>
    </location>
</feature>
<feature type="transmembrane region" description="Helical" evidence="1">
    <location>
        <begin position="149"/>
        <end position="170"/>
    </location>
</feature>
<dbReference type="KEGG" id="cei:CEPID_05015"/>
<gene>
    <name evidence="2" type="ORF">CEPID_05015</name>
</gene>
<dbReference type="AlphaFoldDB" id="A0A0G3GVI6"/>
<keyword evidence="1" id="KW-1133">Transmembrane helix</keyword>
<feature type="transmembrane region" description="Helical" evidence="1">
    <location>
        <begin position="110"/>
        <end position="128"/>
    </location>
</feature>
<keyword evidence="1" id="KW-0812">Transmembrane</keyword>
<evidence type="ECO:0000313" key="3">
    <source>
        <dbReference type="Proteomes" id="UP000035368"/>
    </source>
</evidence>
<dbReference type="STRING" id="1050174.CEPID_05015"/>
<dbReference type="EMBL" id="CP011541">
    <property type="protein sequence ID" value="AKK02872.1"/>
    <property type="molecule type" value="Genomic_DNA"/>
</dbReference>
<proteinExistence type="predicted"/>
<dbReference type="RefSeq" id="WP_047239990.1">
    <property type="nucleotide sequence ID" value="NZ_CP011541.1"/>
</dbReference>
<sequence>MADVDGLIFGGLIKNEDRFWNSIFASLVGMWLIVALVAGTRHTLRIGVSYWELTHIVLAGAVGTAVLAYSTYFVRVITDGRLLSIRMVAWRVFCYQLSLIGFYLGRADRAWGVLADCCAILTCGVLMWQAVAMTRAINVKMAPLLKASVPYFVLALLFLFYSMIFLLMMGHGLGRRSFLVQAHAQAAVWGFGWFAVIGAALPLVPRLTGIAVKERVIRRAERALGILVFLLLIMTTLQALNQTILVGAVMVAFVGVSIIVLHPLLSDMLGSAEHWHGSALGLTASLVWLIALQATQCVILLLGFDSELFFYLVIPALAGAGYLQFVLSALHHLLPFSWGQSATADPSAFTELVLINLGAVLTLFGFSGNAMMIGLVLIAIGVASKFSILIRYGISVLVSEKS</sequence>
<feature type="transmembrane region" description="Helical" evidence="1">
    <location>
        <begin position="348"/>
        <end position="366"/>
    </location>
</feature>
<feature type="transmembrane region" description="Helical" evidence="1">
    <location>
        <begin position="308"/>
        <end position="327"/>
    </location>
</feature>
<feature type="transmembrane region" description="Helical" evidence="1">
    <location>
        <begin position="88"/>
        <end position="104"/>
    </location>
</feature>
<feature type="transmembrane region" description="Helical" evidence="1">
    <location>
        <begin position="182"/>
        <end position="203"/>
    </location>
</feature>
<feature type="transmembrane region" description="Helical" evidence="1">
    <location>
        <begin position="53"/>
        <end position="76"/>
    </location>
</feature>
<dbReference type="Proteomes" id="UP000035368">
    <property type="component" value="Chromosome"/>
</dbReference>
<feature type="transmembrane region" description="Helical" evidence="1">
    <location>
        <begin position="246"/>
        <end position="265"/>
    </location>
</feature>
<feature type="transmembrane region" description="Helical" evidence="1">
    <location>
        <begin position="19"/>
        <end position="41"/>
    </location>
</feature>